<dbReference type="InterPro" id="IPR050204">
    <property type="entry name" value="AraC_XylS_family_regulators"/>
</dbReference>
<dbReference type="Gene3D" id="1.10.10.60">
    <property type="entry name" value="Homeodomain-like"/>
    <property type="match status" value="1"/>
</dbReference>
<evidence type="ECO:0000256" key="2">
    <source>
        <dbReference type="ARBA" id="ARBA00023125"/>
    </source>
</evidence>
<keyword evidence="6" id="KW-1185">Reference proteome</keyword>
<dbReference type="Pfam" id="PF20240">
    <property type="entry name" value="DUF6597"/>
    <property type="match status" value="1"/>
</dbReference>
<dbReference type="PROSITE" id="PS01124">
    <property type="entry name" value="HTH_ARAC_FAMILY_2"/>
    <property type="match status" value="1"/>
</dbReference>
<dbReference type="InterPro" id="IPR009057">
    <property type="entry name" value="Homeodomain-like_sf"/>
</dbReference>
<dbReference type="Pfam" id="PF12833">
    <property type="entry name" value="HTH_18"/>
    <property type="match status" value="1"/>
</dbReference>
<protein>
    <submittedName>
        <fullName evidence="5">Helix-turn-helix domain-containing protein</fullName>
    </submittedName>
</protein>
<dbReference type="SMART" id="SM00342">
    <property type="entry name" value="HTH_ARAC"/>
    <property type="match status" value="1"/>
</dbReference>
<dbReference type="InterPro" id="IPR046532">
    <property type="entry name" value="DUF6597"/>
</dbReference>
<dbReference type="InterPro" id="IPR018060">
    <property type="entry name" value="HTH_AraC"/>
</dbReference>
<dbReference type="Proteomes" id="UP001451571">
    <property type="component" value="Chromosome"/>
</dbReference>
<evidence type="ECO:0000313" key="5">
    <source>
        <dbReference type="EMBL" id="XAH74648.1"/>
    </source>
</evidence>
<reference evidence="5 6" key="1">
    <citation type="submission" date="2024-02" db="EMBL/GenBank/DDBJ databases">
        <title>Bacterial strain from lacustrine sediment.</title>
        <authorList>
            <person name="Petit C."/>
            <person name="Fadhlaoui K."/>
        </authorList>
    </citation>
    <scope>NUCLEOTIDE SEQUENCE [LARGE SCALE GENOMIC DNA]</scope>
    <source>
        <strain evidence="5 6">IPX-CK</strain>
    </source>
</reference>
<evidence type="ECO:0000256" key="1">
    <source>
        <dbReference type="ARBA" id="ARBA00023015"/>
    </source>
</evidence>
<proteinExistence type="predicted"/>
<keyword evidence="3" id="KW-0804">Transcription</keyword>
<dbReference type="SUPFAM" id="SSF46689">
    <property type="entry name" value="Homeodomain-like"/>
    <property type="match status" value="1"/>
</dbReference>
<keyword evidence="2" id="KW-0238">DNA-binding</keyword>
<evidence type="ECO:0000313" key="6">
    <source>
        <dbReference type="Proteomes" id="UP001451571"/>
    </source>
</evidence>
<name>A0ABZ3EWL5_9FIRM</name>
<sequence>MDFYKIYKPITAAPFAHGPDYMEFEPCDALKPFIRCFWGSSKPYIQPETDIPTQGLVTPDTCMDIIFDVNFTENTLKGSFCGIDDSSFFTSRINDRRMELSTFAIRFYAWSAVLFSEESMKDVKNGFFNVDYHFSRLRKELYPLLFDIINIEDRIAIAERFLLQNFRPEKSNPVVMEVVYEILQRKGNIRIEQLSRDIHISGRHLERIFRENIGVSPKKFSSLIRYQYLWHDMLFRNDFNVLDAVYELGYTDQAHLVNDFKQFHTMSPQEAKGFAMKDILQKTDVKK</sequence>
<keyword evidence="1" id="KW-0805">Transcription regulation</keyword>
<evidence type="ECO:0000256" key="3">
    <source>
        <dbReference type="ARBA" id="ARBA00023163"/>
    </source>
</evidence>
<organism evidence="5 6">
    <name type="scientific">Kineothrix sedimenti</name>
    <dbReference type="NCBI Taxonomy" id="3123317"/>
    <lineage>
        <taxon>Bacteria</taxon>
        <taxon>Bacillati</taxon>
        <taxon>Bacillota</taxon>
        <taxon>Clostridia</taxon>
        <taxon>Lachnospirales</taxon>
        <taxon>Lachnospiraceae</taxon>
        <taxon>Kineothrix</taxon>
    </lineage>
</organism>
<dbReference type="PANTHER" id="PTHR46796:SF13">
    <property type="entry name" value="HTH-TYPE TRANSCRIPTIONAL ACTIVATOR RHAS"/>
    <property type="match status" value="1"/>
</dbReference>
<dbReference type="PANTHER" id="PTHR46796">
    <property type="entry name" value="HTH-TYPE TRANSCRIPTIONAL ACTIVATOR RHAS-RELATED"/>
    <property type="match status" value="1"/>
</dbReference>
<dbReference type="RefSeq" id="WP_342758232.1">
    <property type="nucleotide sequence ID" value="NZ_CP146256.1"/>
</dbReference>
<accession>A0ABZ3EWL5</accession>
<dbReference type="EMBL" id="CP146256">
    <property type="protein sequence ID" value="XAH74648.1"/>
    <property type="molecule type" value="Genomic_DNA"/>
</dbReference>
<evidence type="ECO:0000259" key="4">
    <source>
        <dbReference type="PROSITE" id="PS01124"/>
    </source>
</evidence>
<feature type="domain" description="HTH araC/xylS-type" evidence="4">
    <location>
        <begin position="173"/>
        <end position="274"/>
    </location>
</feature>
<gene>
    <name evidence="5" type="ORF">V6984_02470</name>
</gene>